<name>A0A6A6NUL7_9PEZI</name>
<feature type="region of interest" description="Disordered" evidence="1">
    <location>
        <begin position="43"/>
        <end position="73"/>
    </location>
</feature>
<accession>A0A6A6NUL7</accession>
<organism evidence="2 3">
    <name type="scientific">Lineolata rhizophorae</name>
    <dbReference type="NCBI Taxonomy" id="578093"/>
    <lineage>
        <taxon>Eukaryota</taxon>
        <taxon>Fungi</taxon>
        <taxon>Dikarya</taxon>
        <taxon>Ascomycota</taxon>
        <taxon>Pezizomycotina</taxon>
        <taxon>Dothideomycetes</taxon>
        <taxon>Dothideomycetes incertae sedis</taxon>
        <taxon>Lineolatales</taxon>
        <taxon>Lineolataceae</taxon>
        <taxon>Lineolata</taxon>
    </lineage>
</organism>
<dbReference type="Proteomes" id="UP000799766">
    <property type="component" value="Unassembled WGS sequence"/>
</dbReference>
<protein>
    <submittedName>
        <fullName evidence="2">Uncharacterized protein</fullName>
    </submittedName>
</protein>
<evidence type="ECO:0000313" key="3">
    <source>
        <dbReference type="Proteomes" id="UP000799766"/>
    </source>
</evidence>
<evidence type="ECO:0000313" key="2">
    <source>
        <dbReference type="EMBL" id="KAF2455187.1"/>
    </source>
</evidence>
<gene>
    <name evidence="2" type="ORF">BDY21DRAFT_351484</name>
</gene>
<sequence>MLTFSDRTPHRLDMGVRLKTCPTTPLQLPMQPCSPSYTEKTRCHIEQKSGRGAARQRATRREPLPPLHGTPRCQPAIRASAIVTPASSGRAPCTPLPKTALPSLPSHKHARVRNGGRDPAHASLWYDILLPAARIRGRRMHVAAPSTPIAKQDN</sequence>
<dbReference type="AlphaFoldDB" id="A0A6A6NUL7"/>
<proteinExistence type="predicted"/>
<keyword evidence="3" id="KW-1185">Reference proteome</keyword>
<feature type="region of interest" description="Disordered" evidence="1">
    <location>
        <begin position="96"/>
        <end position="118"/>
    </location>
</feature>
<dbReference type="EMBL" id="MU001688">
    <property type="protein sequence ID" value="KAF2455187.1"/>
    <property type="molecule type" value="Genomic_DNA"/>
</dbReference>
<reference evidence="2" key="1">
    <citation type="journal article" date="2020" name="Stud. Mycol.">
        <title>101 Dothideomycetes genomes: a test case for predicting lifestyles and emergence of pathogens.</title>
        <authorList>
            <person name="Haridas S."/>
            <person name="Albert R."/>
            <person name="Binder M."/>
            <person name="Bloem J."/>
            <person name="Labutti K."/>
            <person name="Salamov A."/>
            <person name="Andreopoulos B."/>
            <person name="Baker S."/>
            <person name="Barry K."/>
            <person name="Bills G."/>
            <person name="Bluhm B."/>
            <person name="Cannon C."/>
            <person name="Castanera R."/>
            <person name="Culley D."/>
            <person name="Daum C."/>
            <person name="Ezra D."/>
            <person name="Gonzalez J."/>
            <person name="Henrissat B."/>
            <person name="Kuo A."/>
            <person name="Liang C."/>
            <person name="Lipzen A."/>
            <person name="Lutzoni F."/>
            <person name="Magnuson J."/>
            <person name="Mondo S."/>
            <person name="Nolan M."/>
            <person name="Ohm R."/>
            <person name="Pangilinan J."/>
            <person name="Park H.-J."/>
            <person name="Ramirez L."/>
            <person name="Alfaro M."/>
            <person name="Sun H."/>
            <person name="Tritt A."/>
            <person name="Yoshinaga Y."/>
            <person name="Zwiers L.-H."/>
            <person name="Turgeon B."/>
            <person name="Goodwin S."/>
            <person name="Spatafora J."/>
            <person name="Crous P."/>
            <person name="Grigoriev I."/>
        </authorList>
    </citation>
    <scope>NUCLEOTIDE SEQUENCE</scope>
    <source>
        <strain evidence="2">ATCC 16933</strain>
    </source>
</reference>
<evidence type="ECO:0000256" key="1">
    <source>
        <dbReference type="SAM" id="MobiDB-lite"/>
    </source>
</evidence>